<dbReference type="InterPro" id="IPR036388">
    <property type="entry name" value="WH-like_DNA-bd_sf"/>
</dbReference>
<dbReference type="PROSITE" id="PS51118">
    <property type="entry name" value="HTH_HXLR"/>
    <property type="match status" value="1"/>
</dbReference>
<dbReference type="RefSeq" id="WP_003755244.1">
    <property type="nucleotide sequence ID" value="NZ_CABKNG010000001.1"/>
</dbReference>
<dbReference type="InterPro" id="IPR036390">
    <property type="entry name" value="WH_DNA-bd_sf"/>
</dbReference>
<name>A0A378MIM5_LISGR</name>
<sequence length="121" mass="13716">MGKINTGFDVVQNMISGKWKSIILYQLGAGKKRTKDLLRICEGVSHKVLNEQLKQLQQDGLIQRTVYAEEVPIKVEYALTDYGRSFLPLLKEMCDTGDQHLQKQGVTAYNNSVCEEYTSES</sequence>
<gene>
    <name evidence="5" type="primary">ytcD_1</name>
    <name evidence="5" type="ORF">NCTC10815_00914</name>
</gene>
<evidence type="ECO:0000256" key="2">
    <source>
        <dbReference type="ARBA" id="ARBA00023125"/>
    </source>
</evidence>
<dbReference type="PANTHER" id="PTHR33204">
    <property type="entry name" value="TRANSCRIPTIONAL REGULATOR, MARR FAMILY"/>
    <property type="match status" value="1"/>
</dbReference>
<protein>
    <submittedName>
        <fullName evidence="5">Uncharacterized HTH-type transcriptional regulator ytcD</fullName>
    </submittedName>
</protein>
<dbReference type="InterPro" id="IPR002577">
    <property type="entry name" value="HTH_HxlR"/>
</dbReference>
<evidence type="ECO:0000256" key="3">
    <source>
        <dbReference type="ARBA" id="ARBA00023163"/>
    </source>
</evidence>
<dbReference type="EMBL" id="UGPG01000001">
    <property type="protein sequence ID" value="STY43615.1"/>
    <property type="molecule type" value="Genomic_DNA"/>
</dbReference>
<dbReference type="PANTHER" id="PTHR33204:SF29">
    <property type="entry name" value="TRANSCRIPTIONAL REGULATOR"/>
    <property type="match status" value="1"/>
</dbReference>
<feature type="domain" description="HTH hxlR-type" evidence="4">
    <location>
        <begin position="6"/>
        <end position="105"/>
    </location>
</feature>
<proteinExistence type="predicted"/>
<keyword evidence="3" id="KW-0804">Transcription</keyword>
<dbReference type="Gene3D" id="1.10.10.10">
    <property type="entry name" value="Winged helix-like DNA-binding domain superfamily/Winged helix DNA-binding domain"/>
    <property type="match status" value="1"/>
</dbReference>
<evidence type="ECO:0000256" key="1">
    <source>
        <dbReference type="ARBA" id="ARBA00023015"/>
    </source>
</evidence>
<keyword evidence="2" id="KW-0238">DNA-binding</keyword>
<keyword evidence="1" id="KW-0805">Transcription regulation</keyword>
<dbReference type="SUPFAM" id="SSF46785">
    <property type="entry name" value="Winged helix' DNA-binding domain"/>
    <property type="match status" value="1"/>
</dbReference>
<reference evidence="5 6" key="1">
    <citation type="submission" date="2018-06" db="EMBL/GenBank/DDBJ databases">
        <authorList>
            <consortium name="Pathogen Informatics"/>
            <person name="Doyle S."/>
        </authorList>
    </citation>
    <scope>NUCLEOTIDE SEQUENCE [LARGE SCALE GENOMIC DNA]</scope>
    <source>
        <strain evidence="6">NCTC 10815</strain>
    </source>
</reference>
<evidence type="ECO:0000313" key="6">
    <source>
        <dbReference type="Proteomes" id="UP000254879"/>
    </source>
</evidence>
<dbReference type="Proteomes" id="UP000254879">
    <property type="component" value="Unassembled WGS sequence"/>
</dbReference>
<dbReference type="Pfam" id="PF01638">
    <property type="entry name" value="HxlR"/>
    <property type="match status" value="1"/>
</dbReference>
<dbReference type="GO" id="GO:0003677">
    <property type="term" value="F:DNA binding"/>
    <property type="evidence" value="ECO:0007669"/>
    <property type="project" value="UniProtKB-KW"/>
</dbReference>
<evidence type="ECO:0000313" key="5">
    <source>
        <dbReference type="EMBL" id="STY43615.1"/>
    </source>
</evidence>
<dbReference type="AlphaFoldDB" id="A0A378MIM5"/>
<organism evidence="5 6">
    <name type="scientific">Listeria grayi</name>
    <name type="common">Listeria murrayi</name>
    <dbReference type="NCBI Taxonomy" id="1641"/>
    <lineage>
        <taxon>Bacteria</taxon>
        <taxon>Bacillati</taxon>
        <taxon>Bacillota</taxon>
        <taxon>Bacilli</taxon>
        <taxon>Bacillales</taxon>
        <taxon>Listeriaceae</taxon>
        <taxon>Listeria</taxon>
    </lineage>
</organism>
<accession>A0A378MIM5</accession>
<evidence type="ECO:0000259" key="4">
    <source>
        <dbReference type="PROSITE" id="PS51118"/>
    </source>
</evidence>